<sequence length="288" mass="32681">MMQKAQPYLMILPSLVVFALFFLYPIGYLIQLSLHDWNFISPEMNFIGLQNFQQLFADNEFKEVLLNTTIYTVSSVSVTTALSILLALWLNKKGLLYTFLQGAIFSPHVISLVSIALLWMWMMEPDYGLLNWALNLVGINGIQWLNAPETSLFSLIVVAVWKGLGFNTLIFIAGLQSIPKTVYEAADLDDASRFSTFREITLPMLSPTIFFLVIINLIGSFQVFETISIMTQGGPINSTNMLVYYIYEYGFQFFKIGYASAAGVLLLGIISIFTAVYFWLLSRRVHYQ</sequence>
<dbReference type="Gene3D" id="1.10.3720.10">
    <property type="entry name" value="MetI-like"/>
    <property type="match status" value="1"/>
</dbReference>
<dbReference type="InterPro" id="IPR051393">
    <property type="entry name" value="ABC_transporter_permease"/>
</dbReference>
<evidence type="ECO:0000256" key="7">
    <source>
        <dbReference type="RuleBase" id="RU363032"/>
    </source>
</evidence>
<gene>
    <name evidence="9" type="ORF">NDM98_12040</name>
</gene>
<feature type="transmembrane region" description="Helical" evidence="7">
    <location>
        <begin position="70"/>
        <end position="90"/>
    </location>
</feature>
<name>A0ABT0XLR5_9BACI</name>
<keyword evidence="6 7" id="KW-0472">Membrane</keyword>
<evidence type="ECO:0000313" key="9">
    <source>
        <dbReference type="EMBL" id="MCM2676154.1"/>
    </source>
</evidence>
<dbReference type="Proteomes" id="UP001203665">
    <property type="component" value="Unassembled WGS sequence"/>
</dbReference>
<dbReference type="PANTHER" id="PTHR30193">
    <property type="entry name" value="ABC TRANSPORTER PERMEASE PROTEIN"/>
    <property type="match status" value="1"/>
</dbReference>
<comment type="similarity">
    <text evidence="7">Belongs to the binding-protein-dependent transport system permease family.</text>
</comment>
<dbReference type="SUPFAM" id="SSF161098">
    <property type="entry name" value="MetI-like"/>
    <property type="match status" value="1"/>
</dbReference>
<dbReference type="EMBL" id="JAMQJY010000001">
    <property type="protein sequence ID" value="MCM2676154.1"/>
    <property type="molecule type" value="Genomic_DNA"/>
</dbReference>
<accession>A0ABT0XLR5</accession>
<evidence type="ECO:0000256" key="2">
    <source>
        <dbReference type="ARBA" id="ARBA00022448"/>
    </source>
</evidence>
<keyword evidence="4 7" id="KW-0812">Transmembrane</keyword>
<evidence type="ECO:0000256" key="3">
    <source>
        <dbReference type="ARBA" id="ARBA00022475"/>
    </source>
</evidence>
<feature type="transmembrane region" description="Helical" evidence="7">
    <location>
        <begin position="7"/>
        <end position="30"/>
    </location>
</feature>
<comment type="caution">
    <text evidence="9">The sequence shown here is derived from an EMBL/GenBank/DDBJ whole genome shotgun (WGS) entry which is preliminary data.</text>
</comment>
<feature type="transmembrane region" description="Helical" evidence="7">
    <location>
        <begin position="256"/>
        <end position="280"/>
    </location>
</feature>
<evidence type="ECO:0000256" key="6">
    <source>
        <dbReference type="ARBA" id="ARBA00023136"/>
    </source>
</evidence>
<dbReference type="PANTHER" id="PTHR30193:SF37">
    <property type="entry name" value="INNER MEMBRANE ABC TRANSPORTER PERMEASE PROTEIN YCJO"/>
    <property type="match status" value="1"/>
</dbReference>
<dbReference type="RefSeq" id="WP_251607895.1">
    <property type="nucleotide sequence ID" value="NZ_JAMQJY010000001.1"/>
</dbReference>
<feature type="transmembrane region" description="Helical" evidence="7">
    <location>
        <begin position="152"/>
        <end position="175"/>
    </location>
</feature>
<feature type="transmembrane region" description="Helical" evidence="7">
    <location>
        <begin position="202"/>
        <end position="224"/>
    </location>
</feature>
<feature type="transmembrane region" description="Helical" evidence="7">
    <location>
        <begin position="102"/>
        <end position="122"/>
    </location>
</feature>
<proteinExistence type="inferred from homology"/>
<evidence type="ECO:0000256" key="1">
    <source>
        <dbReference type="ARBA" id="ARBA00004651"/>
    </source>
</evidence>
<dbReference type="CDD" id="cd06261">
    <property type="entry name" value="TM_PBP2"/>
    <property type="match status" value="1"/>
</dbReference>
<keyword evidence="3" id="KW-1003">Cell membrane</keyword>
<feature type="domain" description="ABC transmembrane type-1" evidence="8">
    <location>
        <begin position="65"/>
        <end position="277"/>
    </location>
</feature>
<keyword evidence="10" id="KW-1185">Reference proteome</keyword>
<evidence type="ECO:0000313" key="10">
    <source>
        <dbReference type="Proteomes" id="UP001203665"/>
    </source>
</evidence>
<organism evidence="9 10">
    <name type="scientific">Alkalicoccobacillus plakortidis</name>
    <dbReference type="NCBI Taxonomy" id="444060"/>
    <lineage>
        <taxon>Bacteria</taxon>
        <taxon>Bacillati</taxon>
        <taxon>Bacillota</taxon>
        <taxon>Bacilli</taxon>
        <taxon>Bacillales</taxon>
        <taxon>Bacillaceae</taxon>
        <taxon>Alkalicoccobacillus</taxon>
    </lineage>
</organism>
<protein>
    <submittedName>
        <fullName evidence="9">Sugar ABC transporter permease</fullName>
    </submittedName>
</protein>
<evidence type="ECO:0000256" key="5">
    <source>
        <dbReference type="ARBA" id="ARBA00022989"/>
    </source>
</evidence>
<dbReference type="PROSITE" id="PS50928">
    <property type="entry name" value="ABC_TM1"/>
    <property type="match status" value="1"/>
</dbReference>
<evidence type="ECO:0000259" key="8">
    <source>
        <dbReference type="PROSITE" id="PS50928"/>
    </source>
</evidence>
<dbReference type="InterPro" id="IPR035906">
    <property type="entry name" value="MetI-like_sf"/>
</dbReference>
<keyword evidence="2 7" id="KW-0813">Transport</keyword>
<keyword evidence="5 7" id="KW-1133">Transmembrane helix</keyword>
<evidence type="ECO:0000256" key="4">
    <source>
        <dbReference type="ARBA" id="ARBA00022692"/>
    </source>
</evidence>
<comment type="subcellular location">
    <subcellularLocation>
        <location evidence="1 7">Cell membrane</location>
        <topology evidence="1 7">Multi-pass membrane protein</topology>
    </subcellularLocation>
</comment>
<reference evidence="9" key="1">
    <citation type="submission" date="2022-06" db="EMBL/GenBank/DDBJ databases">
        <title>Alkalicoccobacillus porphyridii sp. nov., isolated from a marine red alga, Porphyridium purpureum and reclassification of Shouchella plakortidis and Shouchella gibsonii as Alkalicoccobacillus plakortidis comb. nov. and Alkalicoccobacillus gibsonii comb. nov.</title>
        <authorList>
            <person name="Kim K.H."/>
            <person name="Lee J.K."/>
            <person name="Han D.M."/>
            <person name="Baek J.H."/>
            <person name="Jeon C.O."/>
        </authorList>
    </citation>
    <scope>NUCLEOTIDE SEQUENCE</scope>
    <source>
        <strain evidence="9">DSM 19153</strain>
    </source>
</reference>
<dbReference type="InterPro" id="IPR000515">
    <property type="entry name" value="MetI-like"/>
</dbReference>
<dbReference type="Pfam" id="PF00528">
    <property type="entry name" value="BPD_transp_1"/>
    <property type="match status" value="1"/>
</dbReference>